<dbReference type="EMBL" id="LDRB01000003">
    <property type="protein sequence ID" value="KTR43050.1"/>
    <property type="molecule type" value="Genomic_DNA"/>
</dbReference>
<protein>
    <submittedName>
        <fullName evidence="1">Uncharacterized protein</fullName>
    </submittedName>
</protein>
<comment type="caution">
    <text evidence="1">The sequence shown here is derived from an EMBL/GenBank/DDBJ whole genome shotgun (WGS) entry which is preliminary data.</text>
</comment>
<keyword evidence="2" id="KW-1185">Reference proteome</keyword>
<sequence>MFVVRREGVLVAEPTGGVERRAADAPAQTWFAAVDAETAVRGSIQSGRVSAEIELMDPVPDWGPIGRVVRLSRTAGNAVPSKSIVPDRRDDAMDLLELVPDEWQPYEVRFGELSRQRWEAFVGTLFPVPIEEIDAVLGAGWEQLVRIEPWLVPLQTDGGDQAVT</sequence>
<organism evidence="1 2">
    <name type="scientific">Curtobacterium oceanosedimentum</name>
    <dbReference type="NCBI Taxonomy" id="465820"/>
    <lineage>
        <taxon>Bacteria</taxon>
        <taxon>Bacillati</taxon>
        <taxon>Actinomycetota</taxon>
        <taxon>Actinomycetes</taxon>
        <taxon>Micrococcales</taxon>
        <taxon>Microbacteriaceae</taxon>
        <taxon>Curtobacterium</taxon>
    </lineage>
</organism>
<evidence type="ECO:0000313" key="1">
    <source>
        <dbReference type="EMBL" id="KTR43050.1"/>
    </source>
</evidence>
<proteinExistence type="predicted"/>
<gene>
    <name evidence="1" type="ORF">NS263_00590</name>
</gene>
<reference evidence="1 2" key="1">
    <citation type="journal article" date="2016" name="Front. Microbiol.">
        <title>Genomic Resource of Rice Seed Associated Bacteria.</title>
        <authorList>
            <person name="Midha S."/>
            <person name="Bansal K."/>
            <person name="Sharma S."/>
            <person name="Kumar N."/>
            <person name="Patil P.P."/>
            <person name="Chaudhry V."/>
            <person name="Patil P.B."/>
        </authorList>
    </citation>
    <scope>NUCLEOTIDE SEQUENCE [LARGE SCALE GENOMIC DNA]</scope>
    <source>
        <strain evidence="1 2">NS263</strain>
    </source>
</reference>
<dbReference type="Proteomes" id="UP000078335">
    <property type="component" value="Unassembled WGS sequence"/>
</dbReference>
<accession>A0ABR5SEA6</accession>
<evidence type="ECO:0000313" key="2">
    <source>
        <dbReference type="Proteomes" id="UP000078335"/>
    </source>
</evidence>
<name>A0ABR5SEA6_9MICO</name>